<dbReference type="PANTHER" id="PTHR12992">
    <property type="entry name" value="NUDIX HYDROLASE"/>
    <property type="match status" value="1"/>
</dbReference>
<dbReference type="Gene3D" id="3.90.79.10">
    <property type="entry name" value="Nucleoside Triphosphate Pyrophosphohydrolase"/>
    <property type="match status" value="1"/>
</dbReference>
<evidence type="ECO:0000256" key="5">
    <source>
        <dbReference type="ARBA" id="ARBA00022842"/>
    </source>
</evidence>
<keyword evidence="7" id="KW-0472">Membrane</keyword>
<evidence type="ECO:0000256" key="2">
    <source>
        <dbReference type="ARBA" id="ARBA00001946"/>
    </source>
</evidence>
<proteinExistence type="predicted"/>
<comment type="cofactor">
    <cofactor evidence="2">
        <name>Mg(2+)</name>
        <dbReference type="ChEBI" id="CHEBI:18420"/>
    </cofactor>
</comment>
<keyword evidence="6" id="KW-0464">Manganese</keyword>
<dbReference type="GO" id="GO:0010945">
    <property type="term" value="F:coenzyme A diphosphatase activity"/>
    <property type="evidence" value="ECO:0007669"/>
    <property type="project" value="InterPro"/>
</dbReference>
<reference evidence="11" key="1">
    <citation type="submission" date="2019-02" db="EMBL/GenBank/DDBJ databases">
        <authorList>
            <person name="Gruber-Vodicka R. H."/>
            <person name="Seah K. B. B."/>
        </authorList>
    </citation>
    <scope>NUCLEOTIDE SEQUENCE</scope>
    <source>
        <strain evidence="9">BECK_BZ163</strain>
        <strain evidence="11">BECK_BZ164</strain>
        <strain evidence="10">BECK_BZ165</strain>
    </source>
</reference>
<dbReference type="NCBIfam" id="NF007980">
    <property type="entry name" value="PRK10707.1"/>
    <property type="match status" value="1"/>
</dbReference>
<comment type="cofactor">
    <cofactor evidence="1">
        <name>Mn(2+)</name>
        <dbReference type="ChEBI" id="CHEBI:29035"/>
    </cofactor>
</comment>
<evidence type="ECO:0000313" key="9">
    <source>
        <dbReference type="EMBL" id="VFJ61472.1"/>
    </source>
</evidence>
<evidence type="ECO:0000259" key="8">
    <source>
        <dbReference type="PROSITE" id="PS51462"/>
    </source>
</evidence>
<keyword evidence="4" id="KW-0378">Hydrolase</keyword>
<dbReference type="EMBL" id="CAADFL010000545">
    <property type="protein sequence ID" value="VFK18423.1"/>
    <property type="molecule type" value="Genomic_DNA"/>
</dbReference>
<feature type="transmembrane region" description="Helical" evidence="7">
    <location>
        <begin position="182"/>
        <end position="204"/>
    </location>
</feature>
<dbReference type="Pfam" id="PF00293">
    <property type="entry name" value="NUDIX"/>
    <property type="match status" value="1"/>
</dbReference>
<keyword evidence="5" id="KW-0460">Magnesium</keyword>
<evidence type="ECO:0000256" key="7">
    <source>
        <dbReference type="SAM" id="Phobius"/>
    </source>
</evidence>
<dbReference type="InterPro" id="IPR000086">
    <property type="entry name" value="NUDIX_hydrolase_dom"/>
</dbReference>
<dbReference type="EMBL" id="CAADFA010000752">
    <property type="protein sequence ID" value="VFJ73775.1"/>
    <property type="molecule type" value="Genomic_DNA"/>
</dbReference>
<evidence type="ECO:0000313" key="10">
    <source>
        <dbReference type="EMBL" id="VFJ73775.1"/>
    </source>
</evidence>
<keyword evidence="7" id="KW-1133">Transmembrane helix</keyword>
<evidence type="ECO:0000313" key="11">
    <source>
        <dbReference type="EMBL" id="VFK18423.1"/>
    </source>
</evidence>
<evidence type="ECO:0000256" key="3">
    <source>
        <dbReference type="ARBA" id="ARBA00022723"/>
    </source>
</evidence>
<dbReference type="GO" id="GO:0046872">
    <property type="term" value="F:metal ion binding"/>
    <property type="evidence" value="ECO:0007669"/>
    <property type="project" value="UniProtKB-KW"/>
</dbReference>
<evidence type="ECO:0000256" key="4">
    <source>
        <dbReference type="ARBA" id="ARBA00022801"/>
    </source>
</evidence>
<dbReference type="EMBL" id="CAADEZ010000285">
    <property type="protein sequence ID" value="VFJ61472.1"/>
    <property type="molecule type" value="Genomic_DNA"/>
</dbReference>
<feature type="domain" description="Nudix hydrolase" evidence="8">
    <location>
        <begin position="47"/>
        <end position="179"/>
    </location>
</feature>
<accession>A0A450WN03</accession>
<dbReference type="PROSITE" id="PS51462">
    <property type="entry name" value="NUDIX"/>
    <property type="match status" value="1"/>
</dbReference>
<sequence>MPLLRERIIQCVRKPDSPPTVADVQPRPPVGDFDLTPGDKPALCASLTPAAVLVPIVERPDGLTVLLTKRTDHLHDHAGQISFPGGRAEETDTGPVATALRETEEELDLKSSFIDVIGFLDAYETATGFFVTPAVGLIRPGFQLNPDRFEVAEVFEMPLSFLLDPLNHRVEGRTIKGIRYGFYVLAYGEYVIWGATAGMLINLYRRLVSH</sequence>
<name>A0A450WN03_9GAMM</name>
<gene>
    <name evidence="9" type="ORF">BECKFM1743A_GA0114220_102851</name>
    <name evidence="11" type="ORF">BECKFM1743B_GA0114221_105452</name>
    <name evidence="10" type="ORF">BECKFM1743C_GA0114222_107521</name>
</gene>
<dbReference type="InterPro" id="IPR015797">
    <property type="entry name" value="NUDIX_hydrolase-like_dom_sf"/>
</dbReference>
<dbReference type="PANTHER" id="PTHR12992:SF11">
    <property type="entry name" value="MITOCHONDRIAL COENZYME A DIPHOSPHATASE NUDT8"/>
    <property type="match status" value="1"/>
</dbReference>
<organism evidence="11">
    <name type="scientific">Candidatus Kentrum sp. FM</name>
    <dbReference type="NCBI Taxonomy" id="2126340"/>
    <lineage>
        <taxon>Bacteria</taxon>
        <taxon>Pseudomonadati</taxon>
        <taxon>Pseudomonadota</taxon>
        <taxon>Gammaproteobacteria</taxon>
        <taxon>Candidatus Kentrum</taxon>
    </lineage>
</organism>
<protein>
    <submittedName>
        <fullName evidence="11">8-oxo-dGTP pyrophosphatase MutT, NUDIX family</fullName>
    </submittedName>
</protein>
<evidence type="ECO:0000256" key="1">
    <source>
        <dbReference type="ARBA" id="ARBA00001936"/>
    </source>
</evidence>
<dbReference type="CDD" id="cd03426">
    <property type="entry name" value="NUDIX_CoAse_Nudt7"/>
    <property type="match status" value="1"/>
</dbReference>
<keyword evidence="3" id="KW-0479">Metal-binding</keyword>
<evidence type="ECO:0000256" key="6">
    <source>
        <dbReference type="ARBA" id="ARBA00023211"/>
    </source>
</evidence>
<dbReference type="InterPro" id="IPR045121">
    <property type="entry name" value="CoAse"/>
</dbReference>
<dbReference type="SUPFAM" id="SSF55811">
    <property type="entry name" value="Nudix"/>
    <property type="match status" value="1"/>
</dbReference>
<dbReference type="AlphaFoldDB" id="A0A450WN03"/>
<keyword evidence="7" id="KW-0812">Transmembrane</keyword>